<keyword evidence="2" id="KW-1133">Transmembrane helix</keyword>
<dbReference type="RefSeq" id="WP_171218045.1">
    <property type="nucleotide sequence ID" value="NZ_JABEPP010000002.1"/>
</dbReference>
<dbReference type="PANTHER" id="PTHR33840:SF1">
    <property type="entry name" value="TLE1 PHOSPHOLIPASE DOMAIN-CONTAINING PROTEIN"/>
    <property type="match status" value="1"/>
</dbReference>
<evidence type="ECO:0000313" key="4">
    <source>
        <dbReference type="EMBL" id="NNM72587.1"/>
    </source>
</evidence>
<organism evidence="4 5">
    <name type="scientific">Enterovirga aerilata</name>
    <dbReference type="NCBI Taxonomy" id="2730920"/>
    <lineage>
        <taxon>Bacteria</taxon>
        <taxon>Pseudomonadati</taxon>
        <taxon>Pseudomonadota</taxon>
        <taxon>Alphaproteobacteria</taxon>
        <taxon>Hyphomicrobiales</taxon>
        <taxon>Methylobacteriaceae</taxon>
        <taxon>Enterovirga</taxon>
    </lineage>
</organism>
<sequence>MDQDRPHPGATYRNLVLFSDGTGNSAAKLFRTNVWRTYQAVDLADPLHEAHPIQYAFYDEGVGTSPLRPLALLGGAIGLGLGQNVRDLYAFVCRTYRPGDKIYAFGFSRGAFTIRVLMGLILNQGIVEYNGDEAALKRNVAAAYRRYRRLRYTNTQGLVPVIRAVRDWFIDGWHGIRHGVTYDGVPKLGAPAEYRGPWTGGAAQRPEQDRPIEIEFAGLWDTVDAYGLPVDELTRAIDWLVWPLSMPDQKLNGRVRRAMHALALDDERNTFHPRLWHEDETDMYLVPPDPLAPSLPFPVRSFPYFPSPDGQDGETRQSSGVPGPATPARDGDSEWPTPLARPRISQVWFAGVHANVGGGYPDDTLSHVPLIWILRGARDAGLRLVPNAVAAYGALADENGPIYDSRRGLAAYYRYNPRRISALVEKSGIELRGINVHESAFERIRKGLDGYAPIVIPTALPPSKTDGHVAGLRVVMKDESVRPARDHAHPCEGEFDRLDERTERVWNTVWRRRVAYFWTLFATLVLAVFPLILSVNPDGACRSPFCFVAEPITAVGSLLPGFARPWIDVFASNPGWFLVVALAVAFGYRRGGVLAQAIGDRMRPAWYAIRPLRPRGLGKPEQPAAPSADAFIQRLRLSAGYKAFYRGLTVYVLPFLFVLGILYAAVAASNQVGLTVAESAGFTCGPGPGPAGPTFRTSSFCHPTGIAMERDATYLVAVEIGEAWLDDTIASGPNGLSPNDVPPRMTLGVPLRRHLAQPWHKLMLRIGETGTDTYAPAWKRVVAPGGPTNRYEAVVKARSAGELYAYVNDAVLFPVSRSCFYGNNRGSATVSVVRAEAGGGA</sequence>
<evidence type="ECO:0000256" key="1">
    <source>
        <dbReference type="SAM" id="MobiDB-lite"/>
    </source>
</evidence>
<dbReference type="Proteomes" id="UP000564885">
    <property type="component" value="Unassembled WGS sequence"/>
</dbReference>
<keyword evidence="5" id="KW-1185">Reference proteome</keyword>
<dbReference type="EMBL" id="JABEPP010000002">
    <property type="protein sequence ID" value="NNM72587.1"/>
    <property type="molecule type" value="Genomic_DNA"/>
</dbReference>
<reference evidence="4 5" key="1">
    <citation type="submission" date="2020-04" db="EMBL/GenBank/DDBJ databases">
        <title>Enterovirga sp. isolate from soil.</title>
        <authorList>
            <person name="Chea S."/>
            <person name="Kim D.-U."/>
        </authorList>
    </citation>
    <scope>NUCLEOTIDE SEQUENCE [LARGE SCALE GENOMIC DNA]</scope>
    <source>
        <strain evidence="4 5">DB1703</strain>
    </source>
</reference>
<evidence type="ECO:0000256" key="2">
    <source>
        <dbReference type="SAM" id="Phobius"/>
    </source>
</evidence>
<evidence type="ECO:0000259" key="3">
    <source>
        <dbReference type="Pfam" id="PF09994"/>
    </source>
</evidence>
<comment type="caution">
    <text evidence="4">The sequence shown here is derived from an EMBL/GenBank/DDBJ whole genome shotgun (WGS) entry which is preliminary data.</text>
</comment>
<gene>
    <name evidence="4" type="ORF">HJG44_09350</name>
</gene>
<proteinExistence type="predicted"/>
<keyword evidence="2" id="KW-0472">Membrane</keyword>
<feature type="region of interest" description="Disordered" evidence="1">
    <location>
        <begin position="303"/>
        <end position="337"/>
    </location>
</feature>
<feature type="transmembrane region" description="Helical" evidence="2">
    <location>
        <begin position="569"/>
        <end position="588"/>
    </location>
</feature>
<name>A0A849I9B0_9HYPH</name>
<protein>
    <submittedName>
        <fullName evidence="4">DUF2235 domain-containing protein</fullName>
    </submittedName>
</protein>
<dbReference type="Pfam" id="PF09994">
    <property type="entry name" value="T6SS_Tle1-like_cat"/>
    <property type="match status" value="1"/>
</dbReference>
<feature type="transmembrane region" description="Helical" evidence="2">
    <location>
        <begin position="515"/>
        <end position="533"/>
    </location>
</feature>
<dbReference type="InterPro" id="IPR018712">
    <property type="entry name" value="Tle1-like_cat"/>
</dbReference>
<dbReference type="AlphaFoldDB" id="A0A849I9B0"/>
<evidence type="ECO:0000313" key="5">
    <source>
        <dbReference type="Proteomes" id="UP000564885"/>
    </source>
</evidence>
<feature type="domain" description="T6SS Phospholipase effector Tle1-like catalytic" evidence="3">
    <location>
        <begin position="13"/>
        <end position="375"/>
    </location>
</feature>
<accession>A0A849I9B0</accession>
<feature type="transmembrane region" description="Helical" evidence="2">
    <location>
        <begin position="643"/>
        <end position="666"/>
    </location>
</feature>
<keyword evidence="2" id="KW-0812">Transmembrane</keyword>
<dbReference type="PANTHER" id="PTHR33840">
    <property type="match status" value="1"/>
</dbReference>